<feature type="region of interest" description="Disordered" evidence="1">
    <location>
        <begin position="1"/>
        <end position="126"/>
    </location>
</feature>
<feature type="compositionally biased region" description="Polar residues" evidence="1">
    <location>
        <begin position="1"/>
        <end position="24"/>
    </location>
</feature>
<dbReference type="Proteomes" id="UP001165060">
    <property type="component" value="Unassembled WGS sequence"/>
</dbReference>
<name>A0ABQ6N149_9STRA</name>
<comment type="caution">
    <text evidence="2">The sequence shown here is derived from an EMBL/GenBank/DDBJ whole genome shotgun (WGS) entry which is preliminary data.</text>
</comment>
<gene>
    <name evidence="2" type="ORF">TeGR_g13246</name>
</gene>
<dbReference type="EMBL" id="BRYB01001957">
    <property type="protein sequence ID" value="GMI37090.1"/>
    <property type="molecule type" value="Genomic_DNA"/>
</dbReference>
<organism evidence="2 3">
    <name type="scientific">Tetraparma gracilis</name>
    <dbReference type="NCBI Taxonomy" id="2962635"/>
    <lineage>
        <taxon>Eukaryota</taxon>
        <taxon>Sar</taxon>
        <taxon>Stramenopiles</taxon>
        <taxon>Ochrophyta</taxon>
        <taxon>Bolidophyceae</taxon>
        <taxon>Parmales</taxon>
        <taxon>Triparmaceae</taxon>
        <taxon>Tetraparma</taxon>
    </lineage>
</organism>
<evidence type="ECO:0000313" key="2">
    <source>
        <dbReference type="EMBL" id="GMI37090.1"/>
    </source>
</evidence>
<protein>
    <submittedName>
        <fullName evidence="2">Uncharacterized protein</fullName>
    </submittedName>
</protein>
<proteinExistence type="predicted"/>
<feature type="compositionally biased region" description="Low complexity" evidence="1">
    <location>
        <begin position="56"/>
        <end position="71"/>
    </location>
</feature>
<evidence type="ECO:0000313" key="3">
    <source>
        <dbReference type="Proteomes" id="UP001165060"/>
    </source>
</evidence>
<reference evidence="2 3" key="1">
    <citation type="journal article" date="2023" name="Commun. Biol.">
        <title>Genome analysis of Parmales, the sister group of diatoms, reveals the evolutionary specialization of diatoms from phago-mixotrophs to photoautotrophs.</title>
        <authorList>
            <person name="Ban H."/>
            <person name="Sato S."/>
            <person name="Yoshikawa S."/>
            <person name="Yamada K."/>
            <person name="Nakamura Y."/>
            <person name="Ichinomiya M."/>
            <person name="Sato N."/>
            <person name="Blanc-Mathieu R."/>
            <person name="Endo H."/>
            <person name="Kuwata A."/>
            <person name="Ogata H."/>
        </authorList>
    </citation>
    <scope>NUCLEOTIDE SEQUENCE [LARGE SCALE GENOMIC DNA]</scope>
</reference>
<evidence type="ECO:0000256" key="1">
    <source>
        <dbReference type="SAM" id="MobiDB-lite"/>
    </source>
</evidence>
<keyword evidence="3" id="KW-1185">Reference proteome</keyword>
<feature type="compositionally biased region" description="Pro residues" evidence="1">
    <location>
        <begin position="72"/>
        <end position="84"/>
    </location>
</feature>
<accession>A0ABQ6N149</accession>
<sequence length="287" mass="29050">MSSKTPSPTGARSPSSPNKLQQIGSGIAKPFRKVGSALNPARLVSSPSSRAKKAKSSPASGIARTSSKSPSSKPPSTPVTPPAAPVSFSASEASPPPPSPGNSAASTLAGGAEANSSSISAATDHDDVMTAAIKKEAKRKSSSMGLFGAAGTKLDGTPRSSAAASDLALRESSTLGLNGAFITVQELEAEQLRLSTEQSKLASEQLTLSSRASLAVRASMNTAEEPLDGGVPRLITENNKLPAVNDEDSYDEGGANNYYTSSMAMPPAANSEGNCPEVCADMGCVIV</sequence>